<dbReference type="Proteomes" id="UP000762676">
    <property type="component" value="Unassembled WGS sequence"/>
</dbReference>
<dbReference type="InterPro" id="IPR046824">
    <property type="entry name" value="Mss51-like_C"/>
</dbReference>
<name>A0AAV4IUV0_9GAST</name>
<dbReference type="Pfam" id="PF20179">
    <property type="entry name" value="MSS51_C"/>
    <property type="match status" value="1"/>
</dbReference>
<protein>
    <submittedName>
        <fullName evidence="2">Zinc finger MYND domain-containing protein 15-like</fullName>
    </submittedName>
</protein>
<dbReference type="EMBL" id="BMAT01002739">
    <property type="protein sequence ID" value="GFS12806.1"/>
    <property type="molecule type" value="Genomic_DNA"/>
</dbReference>
<evidence type="ECO:0000313" key="2">
    <source>
        <dbReference type="EMBL" id="GFS12806.1"/>
    </source>
</evidence>
<comment type="caution">
    <text evidence="2">The sequence shown here is derived from an EMBL/GenBank/DDBJ whole genome shotgun (WGS) entry which is preliminary data.</text>
</comment>
<sequence>MFAGSMCRDSQLFVLSRETAVLQTPTPSHPLLDQPLENWLQYYRHRGFDMDSPIAGLLHYALTLYWIITNRLAKLYPSSFERLKQSSNIQVHLIGVEIEADMFPAFVECGHLLAPYKLDIHLFGNEISRAVDGKCDSLHNVSFQLHSGFYHECQLQNLALPDVIVGFNAGLSAYPSFMKTVQYITDKSIPFFVTDFCSESVMHSRQSLQDFNLGTVSEATINPFHSPFRIPAPELKDMCFSNALVFSVQK</sequence>
<organism evidence="2 3">
    <name type="scientific">Elysia marginata</name>
    <dbReference type="NCBI Taxonomy" id="1093978"/>
    <lineage>
        <taxon>Eukaryota</taxon>
        <taxon>Metazoa</taxon>
        <taxon>Spiralia</taxon>
        <taxon>Lophotrochozoa</taxon>
        <taxon>Mollusca</taxon>
        <taxon>Gastropoda</taxon>
        <taxon>Heterobranchia</taxon>
        <taxon>Euthyneura</taxon>
        <taxon>Panpulmonata</taxon>
        <taxon>Sacoglossa</taxon>
        <taxon>Placobranchoidea</taxon>
        <taxon>Plakobranchidae</taxon>
        <taxon>Elysia</taxon>
    </lineage>
</organism>
<evidence type="ECO:0000259" key="1">
    <source>
        <dbReference type="Pfam" id="PF20179"/>
    </source>
</evidence>
<accession>A0AAV4IUV0</accession>
<evidence type="ECO:0000313" key="3">
    <source>
        <dbReference type="Proteomes" id="UP000762676"/>
    </source>
</evidence>
<proteinExistence type="predicted"/>
<dbReference type="PANTHER" id="PTHR47570:SF1">
    <property type="entry name" value="ZINC ION BINDING PROTEIN"/>
    <property type="match status" value="1"/>
</dbReference>
<dbReference type="PANTHER" id="PTHR47570">
    <property type="entry name" value="ZINC ION BINDING PROTEIN"/>
    <property type="match status" value="1"/>
</dbReference>
<reference evidence="2 3" key="1">
    <citation type="journal article" date="2021" name="Elife">
        <title>Chloroplast acquisition without the gene transfer in kleptoplastic sea slugs, Plakobranchus ocellatus.</title>
        <authorList>
            <person name="Maeda T."/>
            <person name="Takahashi S."/>
            <person name="Yoshida T."/>
            <person name="Shimamura S."/>
            <person name="Takaki Y."/>
            <person name="Nagai Y."/>
            <person name="Toyoda A."/>
            <person name="Suzuki Y."/>
            <person name="Arimoto A."/>
            <person name="Ishii H."/>
            <person name="Satoh N."/>
            <person name="Nishiyama T."/>
            <person name="Hasebe M."/>
            <person name="Maruyama T."/>
            <person name="Minagawa J."/>
            <person name="Obokata J."/>
            <person name="Shigenobu S."/>
        </authorList>
    </citation>
    <scope>NUCLEOTIDE SEQUENCE [LARGE SCALE GENOMIC DNA]</scope>
</reference>
<feature type="domain" description="Mitochondrial splicing suppressor 51-like C-terminal" evidence="1">
    <location>
        <begin position="62"/>
        <end position="230"/>
    </location>
</feature>
<gene>
    <name evidence="2" type="ORF">ElyMa_001380700</name>
</gene>
<keyword evidence="3" id="KW-1185">Reference proteome</keyword>
<dbReference type="AlphaFoldDB" id="A0AAV4IUV0"/>